<keyword evidence="2" id="KW-1185">Reference proteome</keyword>
<dbReference type="EMBL" id="CM056744">
    <property type="protein sequence ID" value="KAJ8667504.1"/>
    <property type="molecule type" value="Genomic_DNA"/>
</dbReference>
<evidence type="ECO:0000313" key="2">
    <source>
        <dbReference type="Proteomes" id="UP001239111"/>
    </source>
</evidence>
<accession>A0ACC2NAZ7</accession>
<dbReference type="Proteomes" id="UP001239111">
    <property type="component" value="Chromosome 4"/>
</dbReference>
<protein>
    <submittedName>
        <fullName evidence="1">Uncharacterized protein</fullName>
    </submittedName>
</protein>
<name>A0ACC2NAZ7_9HYME</name>
<reference evidence="1" key="1">
    <citation type="submission" date="2023-04" db="EMBL/GenBank/DDBJ databases">
        <title>A chromosome-level genome assembly of the parasitoid wasp Eretmocerus hayati.</title>
        <authorList>
            <person name="Zhong Y."/>
            <person name="Liu S."/>
            <person name="Liu Y."/>
        </authorList>
    </citation>
    <scope>NUCLEOTIDE SEQUENCE</scope>
    <source>
        <strain evidence="1">ZJU_SS_LIU_2023</strain>
    </source>
</reference>
<gene>
    <name evidence="1" type="ORF">QAD02_009167</name>
</gene>
<proteinExistence type="predicted"/>
<sequence>MSKKRKTTDAKTKVPPIVVTLELAQQDTGPFIQRIRSIAQDKDCKIRYFNNTYKIFCSNLNSYRTLKEGVVQIQQECAKKGKTLGFYTHQLPQEKLKHIVAKGLPVLDTEEIKKELNDMGLKCVRCSIMKTKNQVSSRPLYLITFDSTVDMKEVWRIKHLYYINVFWDRYKNPRKITQCHKCQKFGHGSSNCYNEARCLHCAEKHLTNTCSTKDATPKCTNCSKDHRANSYECEEYIKRLNAVAANKHQQSMHVNRAQARQPVPLPHEFPQPPWGQRPETSTAETTAWNRTPASREPSAARRMTTSNGNVGAERTWQTIHQFNEIGKVVDRIHQLCDVGKIFRKLQFLASRLEHCTSEKDQIVAFLECMNHEP</sequence>
<evidence type="ECO:0000313" key="1">
    <source>
        <dbReference type="EMBL" id="KAJ8667504.1"/>
    </source>
</evidence>
<organism evidence="1 2">
    <name type="scientific">Eretmocerus hayati</name>
    <dbReference type="NCBI Taxonomy" id="131215"/>
    <lineage>
        <taxon>Eukaryota</taxon>
        <taxon>Metazoa</taxon>
        <taxon>Ecdysozoa</taxon>
        <taxon>Arthropoda</taxon>
        <taxon>Hexapoda</taxon>
        <taxon>Insecta</taxon>
        <taxon>Pterygota</taxon>
        <taxon>Neoptera</taxon>
        <taxon>Endopterygota</taxon>
        <taxon>Hymenoptera</taxon>
        <taxon>Apocrita</taxon>
        <taxon>Proctotrupomorpha</taxon>
        <taxon>Chalcidoidea</taxon>
        <taxon>Aphelinidae</taxon>
        <taxon>Aphelininae</taxon>
        <taxon>Eretmocerus</taxon>
    </lineage>
</organism>
<comment type="caution">
    <text evidence="1">The sequence shown here is derived from an EMBL/GenBank/DDBJ whole genome shotgun (WGS) entry which is preliminary data.</text>
</comment>